<feature type="repeat" description="TPR" evidence="8">
    <location>
        <begin position="607"/>
        <end position="640"/>
    </location>
</feature>
<dbReference type="SUPFAM" id="SSF56399">
    <property type="entry name" value="ADP-ribosylation"/>
    <property type="match status" value="1"/>
</dbReference>
<dbReference type="AlphaFoldDB" id="A0A814VD33"/>
<dbReference type="PROSITE" id="PS50005">
    <property type="entry name" value="TPR"/>
    <property type="match status" value="2"/>
</dbReference>
<evidence type="ECO:0000313" key="13">
    <source>
        <dbReference type="Proteomes" id="UP000663852"/>
    </source>
</evidence>
<name>A0A814VD33_ADIRI</name>
<evidence type="ECO:0000256" key="4">
    <source>
        <dbReference type="ARBA" id="ARBA00022695"/>
    </source>
</evidence>
<dbReference type="Gene3D" id="1.25.40.10">
    <property type="entry name" value="Tetratricopeptide repeat domain"/>
    <property type="match status" value="3"/>
</dbReference>
<evidence type="ECO:0000256" key="7">
    <source>
        <dbReference type="ARBA" id="ARBA00047597"/>
    </source>
</evidence>
<evidence type="ECO:0000313" key="11">
    <source>
        <dbReference type="EMBL" id="CAF1376554.1"/>
    </source>
</evidence>
<evidence type="ECO:0000256" key="6">
    <source>
        <dbReference type="ARBA" id="ARBA00022803"/>
    </source>
</evidence>
<dbReference type="Pfam" id="PF13181">
    <property type="entry name" value="TPR_8"/>
    <property type="match status" value="1"/>
</dbReference>
<evidence type="ECO:0000256" key="3">
    <source>
        <dbReference type="ARBA" id="ARBA00022679"/>
    </source>
</evidence>
<dbReference type="Proteomes" id="UP000663852">
    <property type="component" value="Unassembled WGS sequence"/>
</dbReference>
<dbReference type="EMBL" id="CAJNOJ010000139">
    <property type="protein sequence ID" value="CAF1185324.1"/>
    <property type="molecule type" value="Genomic_DNA"/>
</dbReference>
<dbReference type="InterPro" id="IPR019734">
    <property type="entry name" value="TPR_rpt"/>
</dbReference>
<dbReference type="GO" id="GO:0016779">
    <property type="term" value="F:nucleotidyltransferase activity"/>
    <property type="evidence" value="ECO:0007669"/>
    <property type="project" value="UniProtKB-KW"/>
</dbReference>
<keyword evidence="9" id="KW-0521">NADP</keyword>
<dbReference type="EC" id="2.4.2.31" evidence="9"/>
<dbReference type="Pfam" id="PF01129">
    <property type="entry name" value="ART"/>
    <property type="match status" value="1"/>
</dbReference>
<protein>
    <recommendedName>
        <fullName evidence="9">NAD(P)(+)--arginine ADP-ribosyltransferase</fullName>
        <ecNumber evidence="9">2.4.2.31</ecNumber>
    </recommendedName>
    <alternativeName>
        <fullName evidence="9">Mono(ADP-ribosyl)transferase</fullName>
    </alternativeName>
</protein>
<dbReference type="InterPro" id="IPR011990">
    <property type="entry name" value="TPR-like_helical_dom_sf"/>
</dbReference>
<evidence type="ECO:0000256" key="9">
    <source>
        <dbReference type="RuleBase" id="RU361228"/>
    </source>
</evidence>
<dbReference type="Pfam" id="PF13424">
    <property type="entry name" value="TPR_12"/>
    <property type="match status" value="2"/>
</dbReference>
<organism evidence="10 13">
    <name type="scientific">Adineta ricciae</name>
    <name type="common">Rotifer</name>
    <dbReference type="NCBI Taxonomy" id="249248"/>
    <lineage>
        <taxon>Eukaryota</taxon>
        <taxon>Metazoa</taxon>
        <taxon>Spiralia</taxon>
        <taxon>Gnathifera</taxon>
        <taxon>Rotifera</taxon>
        <taxon>Eurotatoria</taxon>
        <taxon>Bdelloidea</taxon>
        <taxon>Adinetida</taxon>
        <taxon>Adinetidae</taxon>
        <taxon>Adineta</taxon>
    </lineage>
</organism>
<evidence type="ECO:0000256" key="8">
    <source>
        <dbReference type="PROSITE-ProRule" id="PRU00339"/>
    </source>
</evidence>
<accession>A0A814VD33</accession>
<dbReference type="Gene3D" id="3.90.176.10">
    <property type="entry name" value="Toxin ADP-ribosyltransferase, Chain A, domain 1"/>
    <property type="match status" value="1"/>
</dbReference>
<keyword evidence="6 8" id="KW-0802">TPR repeat</keyword>
<evidence type="ECO:0000256" key="2">
    <source>
        <dbReference type="ARBA" id="ARBA00022676"/>
    </source>
</evidence>
<keyword evidence="4" id="KW-0548">Nucleotidyltransferase</keyword>
<dbReference type="InterPro" id="IPR000768">
    <property type="entry name" value="ART"/>
</dbReference>
<dbReference type="GO" id="GO:0106274">
    <property type="term" value="F:NAD+-protein-arginine ADP-ribosyltransferase activity"/>
    <property type="evidence" value="ECO:0007669"/>
    <property type="project" value="UniProtKB-EC"/>
</dbReference>
<gene>
    <name evidence="10" type="ORF">EDS130_LOCUS24488</name>
    <name evidence="11" type="ORF">XAT740_LOCUS32836</name>
</gene>
<dbReference type="SUPFAM" id="SSF48452">
    <property type="entry name" value="TPR-like"/>
    <property type="match status" value="3"/>
</dbReference>
<reference evidence="10" key="1">
    <citation type="submission" date="2021-02" db="EMBL/GenBank/DDBJ databases">
        <authorList>
            <person name="Nowell W R."/>
        </authorList>
    </citation>
    <scope>NUCLEOTIDE SEQUENCE</scope>
</reference>
<comment type="caution">
    <text evidence="10">The sequence shown here is derived from an EMBL/GenBank/DDBJ whole genome shotgun (WGS) entry which is preliminary data.</text>
</comment>
<dbReference type="EMBL" id="CAJNOR010003091">
    <property type="protein sequence ID" value="CAF1376554.1"/>
    <property type="molecule type" value="Genomic_DNA"/>
</dbReference>
<keyword evidence="2 9" id="KW-0328">Glycosyltransferase</keyword>
<dbReference type="SMART" id="SM00028">
    <property type="entry name" value="TPR"/>
    <property type="match status" value="7"/>
</dbReference>
<dbReference type="OrthoDB" id="10067154at2759"/>
<dbReference type="Proteomes" id="UP000663828">
    <property type="component" value="Unassembled WGS sequence"/>
</dbReference>
<keyword evidence="9" id="KW-0520">NAD</keyword>
<evidence type="ECO:0000256" key="5">
    <source>
        <dbReference type="ARBA" id="ARBA00022737"/>
    </source>
</evidence>
<evidence type="ECO:0000313" key="12">
    <source>
        <dbReference type="Proteomes" id="UP000663828"/>
    </source>
</evidence>
<sequence length="880" mass="102234">MMSFITLWYYCWKSKFGNKEISCNTEATPLQFDFRVTETYNDSQTIYRSTRIDENMCHAQKCEVFVWDDSSTFESSRTLLEQIKLTVRHSKSFTNKQECIQCIKENSEHIILVAANEKATGDVLSECGALPQLKAIYVLNSNADSLTNKKLVYFPDSIALTQQIASITQLTKQESPTISCWDLGQRTMSELNSEAASFMWSQMLLEILKKFPIGAHDLDDMITACQDHYRDNATQLKTIDEFRTSYSPSSSIQWYTKDSFVYRRVNEALRTIDIDALYTYRVFIVDLCSQLQRQQQLEPFSTSTVTLYRGQTMFVWELNKFIKNIDQLVSVNAFFSASLNERVAEDFSGSDGLQDASERSVIFQIEVNTRLRFTIFARIDKLSTNKDEEEVLFNLFTVFRVVNVLEELNGRRWRIYLEATDEGREALDDYLKISKSDVETATNEIIFGRILMHMGQYGRAVKYFTLLISRLDSSDVSNRANIICNQSDCFYHMCEYEKARLCLEDGLSRLDQMNISKDNIFYLRCRFRLANLLLFTNQLKPALSIYDETLQRQRRTLHADHVHIADTLKSIGNWYGNNVGYHESLTYRREALRIYEKSLPEYHPKRTSTMRSLAGAYEALGQFEKALDYLNQALQYQNRYLPEDHSSRASTLRSIGINEQALGYWERAFNHYCEAYSIWMLQFPRGHVFTAFCLNLIGSIYRIRREFDNALSCQLNALAMRTSLFPPGTPQPYSSLGLTYLDMGKNEEAIETLKLACHYWKAKSSDPLNMYLNSIETYLATAYSHNGQFEEAQEIFERVLPLQRSAHSHGHPDIGFTLHHMASNLVRMNDYMRGMACYQESLNMLLQFFKDDHYEVRMVREKMETLSILMEKIQADETTS</sequence>
<dbReference type="PANTHER" id="PTHR45641:SF19">
    <property type="entry name" value="NEPHROCYSTIN-3"/>
    <property type="match status" value="1"/>
</dbReference>
<proteinExistence type="inferred from homology"/>
<keyword evidence="5" id="KW-0677">Repeat</keyword>
<dbReference type="PANTHER" id="PTHR45641">
    <property type="entry name" value="TETRATRICOPEPTIDE REPEAT PROTEIN (AFU_ORTHOLOGUE AFUA_6G03870)"/>
    <property type="match status" value="1"/>
</dbReference>
<comment type="similarity">
    <text evidence="1 9">Belongs to the Arg-specific ADP-ribosyltransferase family.</text>
</comment>
<keyword evidence="12" id="KW-1185">Reference proteome</keyword>
<keyword evidence="3 9" id="KW-0808">Transferase</keyword>
<dbReference type="PROSITE" id="PS51996">
    <property type="entry name" value="TR_MART"/>
    <property type="match status" value="1"/>
</dbReference>
<evidence type="ECO:0000313" key="10">
    <source>
        <dbReference type="EMBL" id="CAF1185324.1"/>
    </source>
</evidence>
<comment type="catalytic activity">
    <reaction evidence="7 9">
        <text>L-arginyl-[protein] + NAD(+) = N(omega)-(ADP-D-ribosyl)-L-arginyl-[protein] + nicotinamide + H(+)</text>
        <dbReference type="Rhea" id="RHEA:19149"/>
        <dbReference type="Rhea" id="RHEA-COMP:10532"/>
        <dbReference type="Rhea" id="RHEA-COMP:15087"/>
        <dbReference type="ChEBI" id="CHEBI:15378"/>
        <dbReference type="ChEBI" id="CHEBI:17154"/>
        <dbReference type="ChEBI" id="CHEBI:29965"/>
        <dbReference type="ChEBI" id="CHEBI:57540"/>
        <dbReference type="ChEBI" id="CHEBI:142554"/>
        <dbReference type="EC" id="2.4.2.31"/>
    </reaction>
</comment>
<feature type="repeat" description="TPR" evidence="8">
    <location>
        <begin position="773"/>
        <end position="806"/>
    </location>
</feature>
<evidence type="ECO:0000256" key="1">
    <source>
        <dbReference type="ARBA" id="ARBA00009558"/>
    </source>
</evidence>